<dbReference type="InterPro" id="IPR036864">
    <property type="entry name" value="Zn2-C6_fun-type_DNA-bd_sf"/>
</dbReference>
<dbReference type="CDD" id="cd00067">
    <property type="entry name" value="GAL4"/>
    <property type="match status" value="1"/>
</dbReference>
<dbReference type="SUPFAM" id="SSF57701">
    <property type="entry name" value="Zn2/Cys6 DNA-binding domain"/>
    <property type="match status" value="1"/>
</dbReference>
<dbReference type="GO" id="GO:0000981">
    <property type="term" value="F:DNA-binding transcription factor activity, RNA polymerase II-specific"/>
    <property type="evidence" value="ECO:0007669"/>
    <property type="project" value="InterPro"/>
</dbReference>
<dbReference type="Gene3D" id="4.10.240.10">
    <property type="entry name" value="Zn(2)-C6 fungal-type DNA-binding domain"/>
    <property type="match status" value="1"/>
</dbReference>
<organism evidence="4 5">
    <name type="scientific">Fusarium proliferatum (strain ET1)</name>
    <name type="common">Orchid endophyte fungus</name>
    <dbReference type="NCBI Taxonomy" id="1227346"/>
    <lineage>
        <taxon>Eukaryota</taxon>
        <taxon>Fungi</taxon>
        <taxon>Dikarya</taxon>
        <taxon>Ascomycota</taxon>
        <taxon>Pezizomycotina</taxon>
        <taxon>Sordariomycetes</taxon>
        <taxon>Hypocreomycetidae</taxon>
        <taxon>Hypocreales</taxon>
        <taxon>Nectriaceae</taxon>
        <taxon>Fusarium</taxon>
        <taxon>Fusarium fujikuroi species complex</taxon>
    </lineage>
</organism>
<evidence type="ECO:0000256" key="1">
    <source>
        <dbReference type="ARBA" id="ARBA00023242"/>
    </source>
</evidence>
<dbReference type="GeneID" id="42047220"/>
<dbReference type="Proteomes" id="UP000183971">
    <property type="component" value="Unassembled WGS sequence"/>
</dbReference>
<dbReference type="Pfam" id="PF00172">
    <property type="entry name" value="Zn_clus"/>
    <property type="match status" value="1"/>
</dbReference>
<sequence length="481" mass="54356">MPGVPRSRGCNSCLKQKKKCDQVKPACSRCARLGVPCVGSGEQKYVFKPVSFTKPFKTSFSKPRKRETSSQASILHNPQNSLTLLQAKLVAALEVTDFRYGLHCYGDFLEHVPKRLGHSHALDVSVDLMTSTLPYHYTYEIPSQVEAKYSSSLKVLRGLQDKKATQIGFEDVAAFQIMTICQSWLGQAGNESRSHGQILACFMDAVTEKGRSSIFELKLLDSSLIALFFEALVDTRIDLEQYVNDLSSQSRQNAYDYNQDPHVRSFQVQRLLRIPRLLHEPLRYVEEIKTTYRELRDDHARIQHQLDSVREQRDPSENLRCRQKLVHKLQVTEAILLTAALALNRILRAAYPDEGVLLLEASMLANELIILAKSVYDLRPLGASYIPPCLAAVRATASALEAQNNEIETLLADYQLDYVRIKWMDQAVLLKELNRTLLGRLSESTSRDKVKKSDNDGDLEELMVHFKAVFGSIGSYLFPSS</sequence>
<dbReference type="GO" id="GO:0008270">
    <property type="term" value="F:zinc ion binding"/>
    <property type="evidence" value="ECO:0007669"/>
    <property type="project" value="InterPro"/>
</dbReference>
<dbReference type="InterPro" id="IPR001138">
    <property type="entry name" value="Zn2Cys6_DnaBD"/>
</dbReference>
<evidence type="ECO:0000256" key="2">
    <source>
        <dbReference type="SAM" id="Coils"/>
    </source>
</evidence>
<dbReference type="PROSITE" id="PS50048">
    <property type="entry name" value="ZN2_CY6_FUNGAL_2"/>
    <property type="match status" value="1"/>
</dbReference>
<evidence type="ECO:0000313" key="5">
    <source>
        <dbReference type="Proteomes" id="UP000183971"/>
    </source>
</evidence>
<protein>
    <recommendedName>
        <fullName evidence="3">Zn(2)-C6 fungal-type domain-containing protein</fullName>
    </recommendedName>
</protein>
<dbReference type="SMART" id="SM00066">
    <property type="entry name" value="GAL4"/>
    <property type="match status" value="1"/>
</dbReference>
<evidence type="ECO:0000313" key="4">
    <source>
        <dbReference type="EMBL" id="CZR37405.1"/>
    </source>
</evidence>
<keyword evidence="1" id="KW-0539">Nucleus</keyword>
<feature type="coiled-coil region" evidence="2">
    <location>
        <begin position="285"/>
        <end position="312"/>
    </location>
</feature>
<reference evidence="5" key="1">
    <citation type="journal article" date="2016" name="Genome Biol. Evol.">
        <title>Comparative 'omics' of the Fusarium fujikuroi species complex highlights differences in genetic potential and metabolite synthesis.</title>
        <authorList>
            <person name="Niehaus E.-M."/>
            <person name="Muensterkoetter M."/>
            <person name="Proctor R.H."/>
            <person name="Brown D.W."/>
            <person name="Sharon A."/>
            <person name="Idan Y."/>
            <person name="Oren-Young L."/>
            <person name="Sieber C.M."/>
            <person name="Novak O."/>
            <person name="Pencik A."/>
            <person name="Tarkowska D."/>
            <person name="Hromadova K."/>
            <person name="Freeman S."/>
            <person name="Maymon M."/>
            <person name="Elazar M."/>
            <person name="Youssef S.A."/>
            <person name="El-Shabrawy E.S.M."/>
            <person name="Shalaby A.B.A."/>
            <person name="Houterman P."/>
            <person name="Brock N.L."/>
            <person name="Burkhardt I."/>
            <person name="Tsavkelova E.A."/>
            <person name="Dickschat J.S."/>
            <person name="Galuszka P."/>
            <person name="Gueldener U."/>
            <person name="Tudzynski B."/>
        </authorList>
    </citation>
    <scope>NUCLEOTIDE SEQUENCE [LARGE SCALE GENOMIC DNA]</scope>
    <source>
        <strain evidence="5">ET1</strain>
    </source>
</reference>
<accession>A0A1L7VDA0</accession>
<keyword evidence="2" id="KW-0175">Coiled coil</keyword>
<name>A0A1L7VDA0_FUSPR</name>
<dbReference type="RefSeq" id="XP_031077998.1">
    <property type="nucleotide sequence ID" value="XM_031227575.1"/>
</dbReference>
<dbReference type="EMBL" id="FJOF01000002">
    <property type="protein sequence ID" value="CZR37405.1"/>
    <property type="molecule type" value="Genomic_DNA"/>
</dbReference>
<feature type="domain" description="Zn(2)-C6 fungal-type" evidence="3">
    <location>
        <begin position="9"/>
        <end position="38"/>
    </location>
</feature>
<dbReference type="AlphaFoldDB" id="A0A1L7VDA0"/>
<evidence type="ECO:0000259" key="3">
    <source>
        <dbReference type="PROSITE" id="PS50048"/>
    </source>
</evidence>
<proteinExistence type="predicted"/>
<comment type="caution">
    <text evidence="4">The sequence shown here is derived from an EMBL/GenBank/DDBJ whole genome shotgun (WGS) entry which is preliminary data.</text>
</comment>
<keyword evidence="5" id="KW-1185">Reference proteome</keyword>
<dbReference type="PANTHER" id="PTHR38111">
    <property type="entry name" value="ZN(2)-C6 FUNGAL-TYPE DOMAIN-CONTAINING PROTEIN-RELATED"/>
    <property type="match status" value="1"/>
</dbReference>
<feature type="coiled-coil region" evidence="2">
    <location>
        <begin position="390"/>
        <end position="417"/>
    </location>
</feature>
<gene>
    <name evidence="4" type="ORF">FPRO_02335</name>
</gene>
<dbReference type="VEuPathDB" id="FungiDB:FPRO_02335"/>
<dbReference type="InterPro" id="IPR053178">
    <property type="entry name" value="Osmoadaptation_assoc"/>
</dbReference>